<dbReference type="Proteomes" id="UP000595662">
    <property type="component" value="Chromosome 1"/>
</dbReference>
<dbReference type="AlphaFoldDB" id="A0A7T6XEQ2"/>
<name>A0A7T6XEQ2_PENDI</name>
<evidence type="ECO:0000313" key="3">
    <source>
        <dbReference type="EMBL" id="QQK39763.1"/>
    </source>
</evidence>
<organism evidence="3 4">
    <name type="scientific">Penicillium digitatum</name>
    <name type="common">Green mold</name>
    <dbReference type="NCBI Taxonomy" id="36651"/>
    <lineage>
        <taxon>Eukaryota</taxon>
        <taxon>Fungi</taxon>
        <taxon>Dikarya</taxon>
        <taxon>Ascomycota</taxon>
        <taxon>Pezizomycotina</taxon>
        <taxon>Eurotiomycetes</taxon>
        <taxon>Eurotiomycetidae</taxon>
        <taxon>Eurotiales</taxon>
        <taxon>Aspergillaceae</taxon>
        <taxon>Penicillium</taxon>
    </lineage>
</organism>
<reference evidence="3 4" key="1">
    <citation type="submission" date="2020-08" db="EMBL/GenBank/DDBJ databases">
        <title>The completed genome sequence of the pathogenic ascomycete fungus Penicillium digitatum.</title>
        <authorList>
            <person name="Wang M."/>
        </authorList>
    </citation>
    <scope>NUCLEOTIDE SEQUENCE [LARGE SCALE GENOMIC DNA]</scope>
    <source>
        <strain evidence="3 4">PdW03</strain>
    </source>
</reference>
<feature type="compositionally biased region" description="Acidic residues" evidence="2">
    <location>
        <begin position="447"/>
        <end position="459"/>
    </location>
</feature>
<dbReference type="VEuPathDB" id="FungiDB:PDIP_88340"/>
<dbReference type="GeneID" id="26237148"/>
<dbReference type="EMBL" id="CP060774">
    <property type="protein sequence ID" value="QQK39763.1"/>
    <property type="molecule type" value="Genomic_DNA"/>
</dbReference>
<feature type="compositionally biased region" description="Polar residues" evidence="2">
    <location>
        <begin position="67"/>
        <end position="90"/>
    </location>
</feature>
<feature type="region of interest" description="Disordered" evidence="2">
    <location>
        <begin position="414"/>
        <end position="459"/>
    </location>
</feature>
<sequence>MSTLLQQSFRGKRLPLVQSGASTYHYDPLVYVERQTKHIQCNLQVLIDAQSEGLLSVLSVPQADDASTGTLTPTLSSNASLSPSPITVPTRQPAPKKIGLRAAREGIVQSMHDLLKLRHEEREILISQTNERDNALHDIKGFLSRRTGLEDTITTIHGNAESRRSRQLEEEARSLETDIHELETRLYEMKAKHRQLVNEISDINNSVDAKLSSYTESLSLLDSDVRNFLRDPPIQPLSHSSGESTFYSLNPKRRTLDMAREHWNTEQVGLHDRQQKVEAEILALEEGGRIWKQAVTDVTGFEKRLQANMRHYVEMTTSSTKPGGSIPRNCKDGLVGSLLNDLERTTQRIESHLELAEDKDWKLLVCCIAAELEALREARGLLLPAFGLSLHEMDALLNSTSRDSPVIDHGMEEAKEDCQACQMENDDPEPPADLLKDSNPNNSDARSEEDDEPDPSWLI</sequence>
<dbReference type="KEGG" id="pdp:PDIP_88340"/>
<evidence type="ECO:0000256" key="2">
    <source>
        <dbReference type="SAM" id="MobiDB-lite"/>
    </source>
</evidence>
<feature type="coiled-coil region" evidence="1">
    <location>
        <begin position="165"/>
        <end position="199"/>
    </location>
</feature>
<accession>A0A7T6XEQ2</accession>
<feature type="region of interest" description="Disordered" evidence="2">
    <location>
        <begin position="67"/>
        <end position="93"/>
    </location>
</feature>
<evidence type="ECO:0000313" key="4">
    <source>
        <dbReference type="Proteomes" id="UP000595662"/>
    </source>
</evidence>
<proteinExistence type="predicted"/>
<keyword evidence="1" id="KW-0175">Coiled coil</keyword>
<evidence type="ECO:0000256" key="1">
    <source>
        <dbReference type="SAM" id="Coils"/>
    </source>
</evidence>
<dbReference type="RefSeq" id="XP_014530505.2">
    <property type="nucleotide sequence ID" value="XM_014675019.2"/>
</dbReference>
<protein>
    <submittedName>
        <fullName evidence="3">Atg28p</fullName>
    </submittedName>
</protein>
<gene>
    <name evidence="3" type="ORF">Pdw03_2617</name>
</gene>